<dbReference type="PROSITE" id="PS50891">
    <property type="entry name" value="LOB"/>
    <property type="match status" value="1"/>
</dbReference>
<evidence type="ECO:0000256" key="1">
    <source>
        <dbReference type="ARBA" id="ARBA00005474"/>
    </source>
</evidence>
<dbReference type="AlphaFoldDB" id="A0AA88DGM9"/>
<dbReference type="Proteomes" id="UP001187192">
    <property type="component" value="Unassembled WGS sequence"/>
</dbReference>
<comment type="caution">
    <text evidence="3">The sequence shown here is derived from an EMBL/GenBank/DDBJ whole genome shotgun (WGS) entry which is preliminary data.</text>
</comment>
<accession>A0AA88DGM9</accession>
<dbReference type="EMBL" id="BTGU01000008">
    <property type="protein sequence ID" value="GMN38559.1"/>
    <property type="molecule type" value="Genomic_DNA"/>
</dbReference>
<gene>
    <name evidence="3" type="ORF">TIFTF001_007795</name>
</gene>
<keyword evidence="4" id="KW-1185">Reference proteome</keyword>
<evidence type="ECO:0000313" key="3">
    <source>
        <dbReference type="EMBL" id="GMN38559.1"/>
    </source>
</evidence>
<evidence type="ECO:0000313" key="4">
    <source>
        <dbReference type="Proteomes" id="UP001187192"/>
    </source>
</evidence>
<organism evidence="3 4">
    <name type="scientific">Ficus carica</name>
    <name type="common">Common fig</name>
    <dbReference type="NCBI Taxonomy" id="3494"/>
    <lineage>
        <taxon>Eukaryota</taxon>
        <taxon>Viridiplantae</taxon>
        <taxon>Streptophyta</taxon>
        <taxon>Embryophyta</taxon>
        <taxon>Tracheophyta</taxon>
        <taxon>Spermatophyta</taxon>
        <taxon>Magnoliopsida</taxon>
        <taxon>eudicotyledons</taxon>
        <taxon>Gunneridae</taxon>
        <taxon>Pentapetalae</taxon>
        <taxon>rosids</taxon>
        <taxon>fabids</taxon>
        <taxon>Rosales</taxon>
        <taxon>Moraceae</taxon>
        <taxon>Ficeae</taxon>
        <taxon>Ficus</taxon>
    </lineage>
</organism>
<dbReference type="Pfam" id="PF03195">
    <property type="entry name" value="LOB"/>
    <property type="match status" value="1"/>
</dbReference>
<dbReference type="PANTHER" id="PTHR31304">
    <property type="entry name" value="LOB DOMAIN-CONTAINING PROTEIN 38"/>
    <property type="match status" value="1"/>
</dbReference>
<name>A0AA88DGM9_FICCA</name>
<dbReference type="GO" id="GO:0010468">
    <property type="term" value="P:regulation of gene expression"/>
    <property type="evidence" value="ECO:0007669"/>
    <property type="project" value="TreeGrafter"/>
</dbReference>
<reference evidence="3" key="1">
    <citation type="submission" date="2023-07" db="EMBL/GenBank/DDBJ databases">
        <title>draft genome sequence of fig (Ficus carica).</title>
        <authorList>
            <person name="Takahashi T."/>
            <person name="Nishimura K."/>
        </authorList>
    </citation>
    <scope>NUCLEOTIDE SEQUENCE</scope>
</reference>
<dbReference type="PANTHER" id="PTHR31304:SF9">
    <property type="entry name" value="LOB DOMAIN-CONTAINING PROTEIN 40"/>
    <property type="match status" value="1"/>
</dbReference>
<sequence length="261" mass="28085">MRTSCNGCRVLRKGCSDDCTIRPCLEWIKSPDSQAQATLFLTKFYGRTGLLNLIDAGPDYLRPAVFESLLYEACGRIVNPIYGSVGLLLSREWVKCQAAVEAVLAGMPIPGIDGQAGGGALDPKIPLKSCDIRHVAKDPDADQSDKKLNQVAQTRNRFKRTPAKHRNLVLGTESPEFGATAAGAGGGSNNAADFTRFLNPGHEFWWTYPQGKINGTVGEDRETSLFSVETVEASLAGRAEPGLADDGKVGLELTLRMASNN</sequence>
<protein>
    <recommendedName>
        <fullName evidence="2">LOB domain-containing protein</fullName>
    </recommendedName>
</protein>
<evidence type="ECO:0000259" key="2">
    <source>
        <dbReference type="PROSITE" id="PS50891"/>
    </source>
</evidence>
<proteinExistence type="inferred from homology"/>
<comment type="similarity">
    <text evidence="1">Belongs to the LOB domain-containing protein family.</text>
</comment>
<dbReference type="InterPro" id="IPR004883">
    <property type="entry name" value="LOB"/>
</dbReference>
<feature type="domain" description="LOB" evidence="2">
    <location>
        <begin position="3"/>
        <end position="109"/>
    </location>
</feature>